<gene>
    <name evidence="3" type="ORF">SNAT2548_LOCUS19585</name>
</gene>
<proteinExistence type="predicted"/>
<keyword evidence="4" id="KW-1185">Reference proteome</keyword>
<keyword evidence="2" id="KW-1133">Transmembrane helix</keyword>
<sequence length="914" mass="101843">MAVRDDTFAQALKAEAEEFGEAEVPTITSFEAIANFVIGCIGAGIVVFPRVMADNGVGLALFLISLSAFVCFETGRLMLAACDMAEICTGARKGKMSNYEDLAVCGASGYSGKHWCMGDSPELIPTEVATDLESDDMLPVGLPQTAPEQVVPNGALEEGAAGTRGSARLPNTLMIKESLMLKNEQIDSMRLLARESEEEMRNASQDTASQAQFPPAVTQPLSEQLALQESLRKPALSDQERLSEYLDQVAKENEDYVPEDVGAEEAQREADIERYERKKAREAEEDARKAHFGKIFEICSVKGDELPESKRGFVFPETDGQKSGFTAVLPDIWHSVFYHAELDLLLVVYVDDFKMAGVRQSIVCIFISRSRPSDDEADWVILSPEDLPNVSAVPIPRGTRNYVTGVVRGKIYDDMHDSELWCRTRDVLDRVNYDCGTSYGLGILLSMVKNDNKGRFELKEAGFTLPAGGDEPQDTVEVIYELEDEEPEDVAIKPIIKVELPVAADALGTEEDVPEGPRVTFNTDIDVQEISPTRSTAGYIEIVAGGDADVGAASSGQAAGTQRAGSLTRIQCDHCGNLRLEGQHRCFHCGCFLTKGSRQSTFRMFMSRKRNDVLDQIAQETGYRLWQLTADQVRQGSGQHDNRGAQSVDGKAIAQAKQSLKHFRGQGHSGMLDKFDSDHNYAIYAVRNGWTRRLLSIQECVAFAYLPNPGRNREQRALGYGSSRRLEASQVDHTALCRMVYFDKPAGDLIQAGLLSNDQEEPIGFAWLGSFYGVEDFSRVAFFTRGVSHVLTFCEGTIELPHATEAGDIKIFLKAVVRDNLSAARTLVRQMKDDAEASRAAQRLADERRARQQERNAPRHEEADVWSSSTWGWSDHGTWWSGDWRSENRWSEWDWSSWQQDRHTPWRYDHSRRW</sequence>
<feature type="compositionally biased region" description="Polar residues" evidence="1">
    <location>
        <begin position="202"/>
        <end position="212"/>
    </location>
</feature>
<keyword evidence="2" id="KW-0472">Membrane</keyword>
<dbReference type="AlphaFoldDB" id="A0A812PZ20"/>
<keyword evidence="2" id="KW-0812">Transmembrane</keyword>
<organism evidence="3 4">
    <name type="scientific">Symbiodinium natans</name>
    <dbReference type="NCBI Taxonomy" id="878477"/>
    <lineage>
        <taxon>Eukaryota</taxon>
        <taxon>Sar</taxon>
        <taxon>Alveolata</taxon>
        <taxon>Dinophyceae</taxon>
        <taxon>Suessiales</taxon>
        <taxon>Symbiodiniaceae</taxon>
        <taxon>Symbiodinium</taxon>
    </lineage>
</organism>
<evidence type="ECO:0000256" key="2">
    <source>
        <dbReference type="SAM" id="Phobius"/>
    </source>
</evidence>
<accession>A0A812PZ20</accession>
<evidence type="ECO:0000313" key="3">
    <source>
        <dbReference type="EMBL" id="CAE7362907.1"/>
    </source>
</evidence>
<name>A0A812PZ20_9DINO</name>
<feature type="region of interest" description="Disordered" evidence="1">
    <location>
        <begin position="195"/>
        <end position="224"/>
    </location>
</feature>
<comment type="caution">
    <text evidence="3">The sequence shown here is derived from an EMBL/GenBank/DDBJ whole genome shotgun (WGS) entry which is preliminary data.</text>
</comment>
<feature type="compositionally biased region" description="Basic and acidic residues" evidence="1">
    <location>
        <begin position="844"/>
        <end position="863"/>
    </location>
</feature>
<reference evidence="3" key="1">
    <citation type="submission" date="2021-02" db="EMBL/GenBank/DDBJ databases">
        <authorList>
            <person name="Dougan E. K."/>
            <person name="Rhodes N."/>
            <person name="Thang M."/>
            <person name="Chan C."/>
        </authorList>
    </citation>
    <scope>NUCLEOTIDE SEQUENCE</scope>
</reference>
<evidence type="ECO:0000313" key="4">
    <source>
        <dbReference type="Proteomes" id="UP000604046"/>
    </source>
</evidence>
<dbReference type="EMBL" id="CAJNDS010002184">
    <property type="protein sequence ID" value="CAE7362907.1"/>
    <property type="molecule type" value="Genomic_DNA"/>
</dbReference>
<feature type="transmembrane region" description="Helical" evidence="2">
    <location>
        <begin position="59"/>
        <end position="79"/>
    </location>
</feature>
<feature type="region of interest" description="Disordered" evidence="1">
    <location>
        <begin position="839"/>
        <end position="863"/>
    </location>
</feature>
<dbReference type="Proteomes" id="UP000604046">
    <property type="component" value="Unassembled WGS sequence"/>
</dbReference>
<evidence type="ECO:0000256" key="1">
    <source>
        <dbReference type="SAM" id="MobiDB-lite"/>
    </source>
</evidence>
<feature type="transmembrane region" description="Helical" evidence="2">
    <location>
        <begin position="32"/>
        <end position="52"/>
    </location>
</feature>
<protein>
    <submittedName>
        <fullName evidence="3">Uncharacterized protein</fullName>
    </submittedName>
</protein>
<dbReference type="OrthoDB" id="443433at2759"/>